<keyword evidence="1" id="KW-1133">Transmembrane helix</keyword>
<evidence type="ECO:0000256" key="1">
    <source>
        <dbReference type="SAM" id="Phobius"/>
    </source>
</evidence>
<dbReference type="Proteomes" id="UP000822688">
    <property type="component" value="Chromosome V"/>
</dbReference>
<evidence type="ECO:0000313" key="3">
    <source>
        <dbReference type="Proteomes" id="UP000822688"/>
    </source>
</evidence>
<sequence length="149" mass="16386">MHPECPKDKHPALLAWWASPGGGGGSSKSHRMKELNAARATRRQAENIAIGSIRGIMGSFRVSNVLLRSSTPALPVMSGQEMSRSDGASPFPVGEVDMADPNDDGSIPTEDIPEHVEEVRDLMVVLKCFFFFFFFSFLNIGKILYPYLV</sequence>
<organism evidence="2 3">
    <name type="scientific">Ceratodon purpureus</name>
    <name type="common">Fire moss</name>
    <name type="synonym">Dicranum purpureum</name>
    <dbReference type="NCBI Taxonomy" id="3225"/>
    <lineage>
        <taxon>Eukaryota</taxon>
        <taxon>Viridiplantae</taxon>
        <taxon>Streptophyta</taxon>
        <taxon>Embryophyta</taxon>
        <taxon>Bryophyta</taxon>
        <taxon>Bryophytina</taxon>
        <taxon>Bryopsida</taxon>
        <taxon>Dicranidae</taxon>
        <taxon>Pseudoditrichales</taxon>
        <taxon>Ditrichaceae</taxon>
        <taxon>Ceratodon</taxon>
    </lineage>
</organism>
<accession>A0A8T0HL95</accession>
<keyword evidence="1" id="KW-0472">Membrane</keyword>
<protein>
    <submittedName>
        <fullName evidence="2">Uncharacterized protein</fullName>
    </submittedName>
</protein>
<keyword evidence="1" id="KW-0812">Transmembrane</keyword>
<reference evidence="2" key="1">
    <citation type="submission" date="2020-06" db="EMBL/GenBank/DDBJ databases">
        <title>WGS assembly of Ceratodon purpureus strain R40.</title>
        <authorList>
            <person name="Carey S.B."/>
            <person name="Jenkins J."/>
            <person name="Shu S."/>
            <person name="Lovell J.T."/>
            <person name="Sreedasyam A."/>
            <person name="Maumus F."/>
            <person name="Tiley G.P."/>
            <person name="Fernandez-Pozo N."/>
            <person name="Barry K."/>
            <person name="Chen C."/>
            <person name="Wang M."/>
            <person name="Lipzen A."/>
            <person name="Daum C."/>
            <person name="Saski C.A."/>
            <person name="Payton A.C."/>
            <person name="Mcbreen J.C."/>
            <person name="Conrad R.E."/>
            <person name="Kollar L.M."/>
            <person name="Olsson S."/>
            <person name="Huttunen S."/>
            <person name="Landis J.B."/>
            <person name="Wickett N.J."/>
            <person name="Johnson M.G."/>
            <person name="Rensing S.A."/>
            <person name="Grimwood J."/>
            <person name="Schmutz J."/>
            <person name="Mcdaniel S.F."/>
        </authorList>
    </citation>
    <scope>NUCLEOTIDE SEQUENCE</scope>
    <source>
        <strain evidence="2">R40</strain>
    </source>
</reference>
<keyword evidence="3" id="KW-1185">Reference proteome</keyword>
<proteinExistence type="predicted"/>
<name>A0A8T0HL95_CERPU</name>
<comment type="caution">
    <text evidence="2">The sequence shown here is derived from an EMBL/GenBank/DDBJ whole genome shotgun (WGS) entry which is preliminary data.</text>
</comment>
<feature type="transmembrane region" description="Helical" evidence="1">
    <location>
        <begin position="124"/>
        <end position="145"/>
    </location>
</feature>
<gene>
    <name evidence="2" type="ORF">KC19_VG021600</name>
</gene>
<evidence type="ECO:0000313" key="2">
    <source>
        <dbReference type="EMBL" id="KAG0571554.1"/>
    </source>
</evidence>
<dbReference type="EMBL" id="CM026426">
    <property type="protein sequence ID" value="KAG0571554.1"/>
    <property type="molecule type" value="Genomic_DNA"/>
</dbReference>
<dbReference type="AlphaFoldDB" id="A0A8T0HL95"/>